<dbReference type="Pfam" id="PF00825">
    <property type="entry name" value="Ribonuclease_P"/>
    <property type="match status" value="1"/>
</dbReference>
<keyword evidence="1" id="KW-0819">tRNA processing</keyword>
<dbReference type="PANTHER" id="PTHR33992:SF1">
    <property type="entry name" value="RIBONUCLEASE P PROTEIN COMPONENT"/>
    <property type="match status" value="1"/>
</dbReference>
<evidence type="ECO:0000256" key="2">
    <source>
        <dbReference type="NCBIfam" id="TIGR00188"/>
    </source>
</evidence>
<dbReference type="GO" id="GO:0004526">
    <property type="term" value="F:ribonuclease P activity"/>
    <property type="evidence" value="ECO:0007669"/>
    <property type="project" value="UniProtKB-EC"/>
</dbReference>
<dbReference type="PANTHER" id="PTHR33992">
    <property type="entry name" value="RIBONUCLEASE P PROTEIN COMPONENT"/>
    <property type="match status" value="1"/>
</dbReference>
<keyword evidence="1" id="KW-0540">Nuclease</keyword>
<keyword evidence="1" id="KW-0694">RNA-binding</keyword>
<dbReference type="RefSeq" id="WP_219086972.1">
    <property type="nucleotide sequence ID" value="NZ_JAAGOQ010000080.1"/>
</dbReference>
<dbReference type="InterPro" id="IPR000100">
    <property type="entry name" value="RNase_P"/>
</dbReference>
<dbReference type="NCBIfam" id="TIGR00188">
    <property type="entry name" value="rnpA"/>
    <property type="match status" value="1"/>
</dbReference>
<comment type="subunit">
    <text evidence="1">Consists of a catalytic RNA component (M1 or rnpB) and a protein subunit.</text>
</comment>
<dbReference type="PROSITE" id="PS00648">
    <property type="entry name" value="RIBONUCLEASE_P"/>
    <property type="match status" value="1"/>
</dbReference>
<evidence type="ECO:0000313" key="4">
    <source>
        <dbReference type="Proteomes" id="UP001199642"/>
    </source>
</evidence>
<keyword evidence="1 3" id="KW-0378">Hydrolase</keyword>
<reference evidence="3 4" key="1">
    <citation type="submission" date="2023-01" db="EMBL/GenBank/DDBJ databases">
        <title>Characterization of estradiol degrading bacteria Microbacterium sp. MZT7 and reveal degrading genes through genome analysis.</title>
        <authorList>
            <person name="Hao P."/>
            <person name="Gao Y."/>
        </authorList>
    </citation>
    <scope>NUCLEOTIDE SEQUENCE [LARGE SCALE GENOMIC DNA]</scope>
    <source>
        <strain evidence="3 4">MZT7</strain>
    </source>
</reference>
<accession>A0ABY3RRW0</accession>
<comment type="similarity">
    <text evidence="1">Belongs to the RnpA family.</text>
</comment>
<proteinExistence type="inferred from homology"/>
<name>A0ABY3RRW0_9MICO</name>
<comment type="catalytic activity">
    <reaction evidence="1">
        <text>Endonucleolytic cleavage of RNA, removing 5'-extranucleotides from tRNA precursor.</text>
        <dbReference type="EC" id="3.1.26.5"/>
    </reaction>
</comment>
<keyword evidence="1" id="KW-0255">Endonuclease</keyword>
<evidence type="ECO:0000313" key="3">
    <source>
        <dbReference type="EMBL" id="UGS25688.1"/>
    </source>
</evidence>
<comment type="function">
    <text evidence="1">RNaseP catalyzes the removal of the 5'-leader sequence from pre-tRNA to produce the mature 5'-terminus. It can also cleave other RNA substrates such as 4.5S RNA. The protein component plays an auxiliary but essential role in vivo by binding to the 5'-leader sequence and broadening the substrate specificity of the ribozyme.</text>
</comment>
<dbReference type="HAMAP" id="MF_00227">
    <property type="entry name" value="RNase_P"/>
    <property type="match status" value="1"/>
</dbReference>
<gene>
    <name evidence="1 3" type="primary">rnpA</name>
    <name evidence="3" type="ORF">K8F61_13580</name>
</gene>
<dbReference type="EMBL" id="CP082781">
    <property type="protein sequence ID" value="UGS25688.1"/>
    <property type="molecule type" value="Genomic_DNA"/>
</dbReference>
<sequence length="111" mass="12204">MLARPYRLTRGSDYRTVVRRGRRYGGARVVTSVLFTGEDRAPRFGFIVSKQVGGAVVRNTVRRRLKDVCARNLDRVPTGTDVVIRALPGSADAPFADLLTDVTRALARSTA</sequence>
<protein>
    <recommendedName>
        <fullName evidence="1 2">Ribonuclease P protein component</fullName>
        <shortName evidence="1">RNase P protein</shortName>
        <shortName evidence="1">RNaseP protein</shortName>
        <ecNumber evidence="1 2">3.1.26.5</ecNumber>
    </recommendedName>
    <alternativeName>
        <fullName evidence="1">Protein C5</fullName>
    </alternativeName>
</protein>
<dbReference type="InterPro" id="IPR020539">
    <property type="entry name" value="RNase_P_CS"/>
</dbReference>
<dbReference type="EC" id="3.1.26.5" evidence="1 2"/>
<organism evidence="3 4">
    <name type="scientific">Microbacterium resistens</name>
    <dbReference type="NCBI Taxonomy" id="156977"/>
    <lineage>
        <taxon>Bacteria</taxon>
        <taxon>Bacillati</taxon>
        <taxon>Actinomycetota</taxon>
        <taxon>Actinomycetes</taxon>
        <taxon>Micrococcales</taxon>
        <taxon>Microbacteriaceae</taxon>
        <taxon>Microbacterium</taxon>
    </lineage>
</organism>
<dbReference type="Proteomes" id="UP001199642">
    <property type="component" value="Chromosome"/>
</dbReference>
<keyword evidence="4" id="KW-1185">Reference proteome</keyword>
<evidence type="ECO:0000256" key="1">
    <source>
        <dbReference type="HAMAP-Rule" id="MF_00227"/>
    </source>
</evidence>